<sequence length="175" mass="18852">SKTVWVEGVLVRKESRAVWTVFLTKPSIVVSKMNGETKFLVSGCFCGWRASGSPGSLPPGVCLLAGCVCGLKPTKTPPRTGFLTKPSIVVSEMNGPSFSYPGLCVAGGRLVFLDLSPRREAHFWVCVWLDGCGPGSLEVSPRRVAHIWVCLCGLNPTKNLPGLFFCQNPVSPFPK</sequence>
<dbReference type="AlphaFoldDB" id="A0A3B3D8E3"/>
<evidence type="ECO:0000313" key="1">
    <source>
        <dbReference type="Ensembl" id="ENSOMEP00000026131.1"/>
    </source>
</evidence>
<dbReference type="Proteomes" id="UP000261560">
    <property type="component" value="Unplaced"/>
</dbReference>
<reference evidence="1" key="1">
    <citation type="submission" date="2025-08" db="UniProtKB">
        <authorList>
            <consortium name="Ensembl"/>
        </authorList>
    </citation>
    <scope>IDENTIFICATION</scope>
</reference>
<protein>
    <submittedName>
        <fullName evidence="1">Uncharacterized protein</fullName>
    </submittedName>
</protein>
<dbReference type="GeneTree" id="ENSGT00940000179326"/>
<reference evidence="1" key="2">
    <citation type="submission" date="2025-09" db="UniProtKB">
        <authorList>
            <consortium name="Ensembl"/>
        </authorList>
    </citation>
    <scope>IDENTIFICATION</scope>
</reference>
<evidence type="ECO:0000313" key="2">
    <source>
        <dbReference type="Proteomes" id="UP000261560"/>
    </source>
</evidence>
<accession>A0A3B3D8E3</accession>
<organism evidence="1 2">
    <name type="scientific">Oryzias melastigma</name>
    <name type="common">Marine medaka</name>
    <dbReference type="NCBI Taxonomy" id="30732"/>
    <lineage>
        <taxon>Eukaryota</taxon>
        <taxon>Metazoa</taxon>
        <taxon>Chordata</taxon>
        <taxon>Craniata</taxon>
        <taxon>Vertebrata</taxon>
        <taxon>Euteleostomi</taxon>
        <taxon>Actinopterygii</taxon>
        <taxon>Neopterygii</taxon>
        <taxon>Teleostei</taxon>
        <taxon>Neoteleostei</taxon>
        <taxon>Acanthomorphata</taxon>
        <taxon>Ovalentaria</taxon>
        <taxon>Atherinomorphae</taxon>
        <taxon>Beloniformes</taxon>
        <taxon>Adrianichthyidae</taxon>
        <taxon>Oryziinae</taxon>
        <taxon>Oryzias</taxon>
    </lineage>
</organism>
<keyword evidence="2" id="KW-1185">Reference proteome</keyword>
<proteinExistence type="predicted"/>
<dbReference type="PaxDb" id="30732-ENSOMEP00000026131"/>
<name>A0A3B3D8E3_ORYME</name>
<dbReference type="Ensembl" id="ENSOMET00000005330.1">
    <property type="protein sequence ID" value="ENSOMEP00000026131.1"/>
    <property type="gene ID" value="ENSOMEG00000007774.1"/>
</dbReference>